<dbReference type="GO" id="GO:0008270">
    <property type="term" value="F:zinc ion binding"/>
    <property type="evidence" value="ECO:0007669"/>
    <property type="project" value="UniProtKB-KW"/>
</dbReference>
<dbReference type="GO" id="GO:0016020">
    <property type="term" value="C:membrane"/>
    <property type="evidence" value="ECO:0007669"/>
    <property type="project" value="UniProtKB-SubCell"/>
</dbReference>
<feature type="transmembrane region" description="Helical" evidence="12">
    <location>
        <begin position="171"/>
        <end position="191"/>
    </location>
</feature>
<name>A0A4Y2GIM7_ARAVE</name>
<dbReference type="GO" id="GO:0006511">
    <property type="term" value="P:ubiquitin-dependent protein catabolic process"/>
    <property type="evidence" value="ECO:0007669"/>
    <property type="project" value="TreeGrafter"/>
</dbReference>
<keyword evidence="4 12" id="KW-0812">Transmembrane</keyword>
<accession>A0A4Y2GIM7</accession>
<feature type="transmembrane region" description="Helical" evidence="12">
    <location>
        <begin position="108"/>
        <end position="128"/>
    </location>
</feature>
<feature type="transmembrane region" description="Helical" evidence="12">
    <location>
        <begin position="279"/>
        <end position="298"/>
    </location>
</feature>
<comment type="caution">
    <text evidence="15">The sequence shown here is derived from an EMBL/GenBank/DDBJ whole genome shotgun (WGS) entry which is preliminary data.</text>
</comment>
<dbReference type="InterPro" id="IPR003892">
    <property type="entry name" value="CUE"/>
</dbReference>
<evidence type="ECO:0000256" key="8">
    <source>
        <dbReference type="ARBA" id="ARBA00022989"/>
    </source>
</evidence>
<dbReference type="PROSITE" id="PS51140">
    <property type="entry name" value="CUE"/>
    <property type="match status" value="1"/>
</dbReference>
<dbReference type="InterPro" id="IPR001841">
    <property type="entry name" value="Znf_RING"/>
</dbReference>
<evidence type="ECO:0000256" key="6">
    <source>
        <dbReference type="ARBA" id="ARBA00022771"/>
    </source>
</evidence>
<dbReference type="SMART" id="SM00546">
    <property type="entry name" value="CUE"/>
    <property type="match status" value="1"/>
</dbReference>
<feature type="domain" description="CUE" evidence="14">
    <location>
        <begin position="469"/>
        <end position="511"/>
    </location>
</feature>
<keyword evidence="5" id="KW-0479">Metal-binding</keyword>
<keyword evidence="9 12" id="KW-0472">Membrane</keyword>
<evidence type="ECO:0000256" key="11">
    <source>
        <dbReference type="SAM" id="MobiDB-lite"/>
    </source>
</evidence>
<evidence type="ECO:0000256" key="9">
    <source>
        <dbReference type="ARBA" id="ARBA00023136"/>
    </source>
</evidence>
<dbReference type="InterPro" id="IPR013083">
    <property type="entry name" value="Znf_RING/FYVE/PHD"/>
</dbReference>
<feature type="transmembrane region" description="Helical" evidence="12">
    <location>
        <begin position="148"/>
        <end position="165"/>
    </location>
</feature>
<dbReference type="Pfam" id="PF25563">
    <property type="entry name" value="TPR_SYVN1_N"/>
    <property type="match status" value="1"/>
</dbReference>
<evidence type="ECO:0000259" key="13">
    <source>
        <dbReference type="PROSITE" id="PS50089"/>
    </source>
</evidence>
<evidence type="ECO:0000313" key="15">
    <source>
        <dbReference type="EMBL" id="GBM52398.1"/>
    </source>
</evidence>
<dbReference type="Gene3D" id="1.10.8.10">
    <property type="entry name" value="DNA helicase RuvA subunit, C-terminal domain"/>
    <property type="match status" value="1"/>
</dbReference>
<gene>
    <name evidence="15" type="primary">Amfr_1</name>
    <name evidence="15" type="ORF">AVEN_258166_1</name>
</gene>
<dbReference type="CDD" id="cd14421">
    <property type="entry name" value="CUE_AMFR"/>
    <property type="match status" value="1"/>
</dbReference>
<dbReference type="Proteomes" id="UP000499080">
    <property type="component" value="Unassembled WGS sequence"/>
</dbReference>
<comment type="subcellular location">
    <subcellularLocation>
        <location evidence="1">Membrane</location>
        <topology evidence="1">Multi-pass membrane protein</topology>
    </subcellularLocation>
</comment>
<dbReference type="CDD" id="cd16455">
    <property type="entry name" value="RING-H2_AMFR"/>
    <property type="match status" value="1"/>
</dbReference>
<keyword evidence="6 10" id="KW-0863">Zinc-finger</keyword>
<sequence length="624" mass="71935">MPSVPFERIPLPSLQTYTTISILLFSCSIYYAIQVTSDPSWVMNVTENVNPLDSGQENAAPTDIPLDSELNNNTPTESKRMLLHRMLMSNSKTRKMYEMLHVIVEEPLCVWTLINMVYCVMILIGKCIQKIVFGDLRAIEQQHIKDKFWNFVFYKFIFIFGVMNVQFMDEVVMWCGWFSFVGAFHLLSILCKDRLEYLSFSPTTPRWAHFRLFSLIFFILAMSVSLCTFVGLNVDLNIFFFMAAEWALVIIRTVYVLVRYVIHLYDITHEGVWEKRSAFTYYCELICQISSLVVDILHHLHMLLWRNLFISVASLVICVQLRCFLNELQQKIARHTNYLRVSRHLERHFPLATKEELETNTDDCAICWDKMETARKLPCGHLFHTSCLHSWLEQVTNCPTCRTSLVPKRNTTSDGGHLGQDPRQPTQTTNRLFHFDGSRYVSWLPSFSVEVSHTSLLGERPTMIPARAEYDAMVDLVLAVFPHMPYNVVQEDLQVTHSVEQTLDNILEGRLVAPVRESRSSFGHAFHPAPLTGRSPEALHLRESTSREGGESSDSGVSDNTVRTEESTIVTGAEGCRFSKNSQERETMLSRRKEDLIRKQRSKYIYRILSTTNRPRNGESSSSE</sequence>
<keyword evidence="16" id="KW-1185">Reference proteome</keyword>
<dbReference type="OrthoDB" id="3824970at2759"/>
<dbReference type="PANTHER" id="PTHR15067">
    <property type="entry name" value="E3 UBIQUITIN-PROTEIN LIGASE RNF8"/>
    <property type="match status" value="1"/>
</dbReference>
<evidence type="ECO:0000256" key="1">
    <source>
        <dbReference type="ARBA" id="ARBA00004141"/>
    </source>
</evidence>
<dbReference type="PROSITE" id="PS50089">
    <property type="entry name" value="ZF_RING_2"/>
    <property type="match status" value="1"/>
</dbReference>
<feature type="region of interest" description="Disordered" evidence="11">
    <location>
        <begin position="409"/>
        <end position="428"/>
    </location>
</feature>
<dbReference type="GO" id="GO:0043130">
    <property type="term" value="F:ubiquitin binding"/>
    <property type="evidence" value="ECO:0007669"/>
    <property type="project" value="InterPro"/>
</dbReference>
<dbReference type="SMART" id="SM00184">
    <property type="entry name" value="RING"/>
    <property type="match status" value="1"/>
</dbReference>
<dbReference type="GO" id="GO:0005783">
    <property type="term" value="C:endoplasmic reticulum"/>
    <property type="evidence" value="ECO:0007669"/>
    <property type="project" value="TreeGrafter"/>
</dbReference>
<comment type="pathway">
    <text evidence="2">Protein modification; protein ubiquitination.</text>
</comment>
<feature type="compositionally biased region" description="Basic and acidic residues" evidence="11">
    <location>
        <begin position="582"/>
        <end position="595"/>
    </location>
</feature>
<evidence type="ECO:0000313" key="16">
    <source>
        <dbReference type="Proteomes" id="UP000499080"/>
    </source>
</evidence>
<evidence type="ECO:0000256" key="10">
    <source>
        <dbReference type="PROSITE-ProRule" id="PRU00175"/>
    </source>
</evidence>
<evidence type="ECO:0000256" key="3">
    <source>
        <dbReference type="ARBA" id="ARBA00022679"/>
    </source>
</evidence>
<evidence type="ECO:0000256" key="7">
    <source>
        <dbReference type="ARBA" id="ARBA00022833"/>
    </source>
</evidence>
<dbReference type="GO" id="GO:0061630">
    <property type="term" value="F:ubiquitin protein ligase activity"/>
    <property type="evidence" value="ECO:0007669"/>
    <property type="project" value="TreeGrafter"/>
</dbReference>
<dbReference type="AlphaFoldDB" id="A0A4Y2GIM7"/>
<proteinExistence type="predicted"/>
<dbReference type="GO" id="GO:0070936">
    <property type="term" value="P:protein K48-linked ubiquitination"/>
    <property type="evidence" value="ECO:0007669"/>
    <property type="project" value="TreeGrafter"/>
</dbReference>
<keyword evidence="7" id="KW-0862">Zinc</keyword>
<dbReference type="FunFam" id="3.30.40.10:FF:000259">
    <property type="entry name" value="E3 ubiquitin protein ligase RIN2"/>
    <property type="match status" value="1"/>
</dbReference>
<dbReference type="Gene3D" id="3.30.40.10">
    <property type="entry name" value="Zinc/RING finger domain, C3HC4 (zinc finger)"/>
    <property type="match status" value="1"/>
</dbReference>
<feature type="transmembrane region" description="Helical" evidence="12">
    <location>
        <begin position="238"/>
        <end position="258"/>
    </location>
</feature>
<feature type="transmembrane region" description="Helical" evidence="12">
    <location>
        <begin position="212"/>
        <end position="232"/>
    </location>
</feature>
<evidence type="ECO:0000256" key="12">
    <source>
        <dbReference type="SAM" id="Phobius"/>
    </source>
</evidence>
<protein>
    <submittedName>
        <fullName evidence="15">E3 ubiquitin-protein ligase AMFR</fullName>
    </submittedName>
</protein>
<evidence type="ECO:0000259" key="14">
    <source>
        <dbReference type="PROSITE" id="PS51140"/>
    </source>
</evidence>
<evidence type="ECO:0000256" key="2">
    <source>
        <dbReference type="ARBA" id="ARBA00004906"/>
    </source>
</evidence>
<dbReference type="InterPro" id="IPR057992">
    <property type="entry name" value="TPR_SYVN1_N"/>
</dbReference>
<feature type="transmembrane region" description="Helical" evidence="12">
    <location>
        <begin position="12"/>
        <end position="33"/>
    </location>
</feature>
<dbReference type="GO" id="GO:0000151">
    <property type="term" value="C:ubiquitin ligase complex"/>
    <property type="evidence" value="ECO:0007669"/>
    <property type="project" value="TreeGrafter"/>
</dbReference>
<keyword evidence="3" id="KW-0808">Transferase</keyword>
<feature type="region of interest" description="Disordered" evidence="11">
    <location>
        <begin position="542"/>
        <end position="595"/>
    </location>
</feature>
<dbReference type="Pfam" id="PF02845">
    <property type="entry name" value="CUE"/>
    <property type="match status" value="1"/>
</dbReference>
<evidence type="ECO:0000256" key="5">
    <source>
        <dbReference type="ARBA" id="ARBA00022723"/>
    </source>
</evidence>
<dbReference type="SUPFAM" id="SSF57850">
    <property type="entry name" value="RING/U-box"/>
    <property type="match status" value="1"/>
</dbReference>
<organism evidence="15 16">
    <name type="scientific">Araneus ventricosus</name>
    <name type="common">Orbweaver spider</name>
    <name type="synonym">Epeira ventricosa</name>
    <dbReference type="NCBI Taxonomy" id="182803"/>
    <lineage>
        <taxon>Eukaryota</taxon>
        <taxon>Metazoa</taxon>
        <taxon>Ecdysozoa</taxon>
        <taxon>Arthropoda</taxon>
        <taxon>Chelicerata</taxon>
        <taxon>Arachnida</taxon>
        <taxon>Araneae</taxon>
        <taxon>Araneomorphae</taxon>
        <taxon>Entelegynae</taxon>
        <taxon>Araneoidea</taxon>
        <taxon>Araneidae</taxon>
        <taxon>Araneus</taxon>
    </lineage>
</organism>
<keyword evidence="8 12" id="KW-1133">Transmembrane helix</keyword>
<feature type="domain" description="RING-type" evidence="13">
    <location>
        <begin position="364"/>
        <end position="402"/>
    </location>
</feature>
<dbReference type="EMBL" id="BGPR01001376">
    <property type="protein sequence ID" value="GBM52398.1"/>
    <property type="molecule type" value="Genomic_DNA"/>
</dbReference>
<reference evidence="15 16" key="1">
    <citation type="journal article" date="2019" name="Sci. Rep.">
        <title>Orb-weaving spider Araneus ventricosus genome elucidates the spidroin gene catalogue.</title>
        <authorList>
            <person name="Kono N."/>
            <person name="Nakamura H."/>
            <person name="Ohtoshi R."/>
            <person name="Moran D.A.P."/>
            <person name="Shinohara A."/>
            <person name="Yoshida Y."/>
            <person name="Fujiwara M."/>
            <person name="Mori M."/>
            <person name="Tomita M."/>
            <person name="Arakawa K."/>
        </authorList>
    </citation>
    <scope>NUCLEOTIDE SEQUENCE [LARGE SCALE GENOMIC DNA]</scope>
</reference>
<dbReference type="PANTHER" id="PTHR15067:SF5">
    <property type="entry name" value="E3 UBIQUITIN-PROTEIN LIGASE AMFR"/>
    <property type="match status" value="1"/>
</dbReference>
<evidence type="ECO:0000256" key="4">
    <source>
        <dbReference type="ARBA" id="ARBA00022692"/>
    </source>
</evidence>
<feature type="region of interest" description="Disordered" evidence="11">
    <location>
        <begin position="52"/>
        <end position="74"/>
    </location>
</feature>
<dbReference type="GO" id="GO:0030968">
    <property type="term" value="P:endoplasmic reticulum unfolded protein response"/>
    <property type="evidence" value="ECO:0007669"/>
    <property type="project" value="TreeGrafter"/>
</dbReference>
<dbReference type="GO" id="GO:0005829">
    <property type="term" value="C:cytosol"/>
    <property type="evidence" value="ECO:0007669"/>
    <property type="project" value="TreeGrafter"/>
</dbReference>
<dbReference type="Pfam" id="PF13639">
    <property type="entry name" value="zf-RING_2"/>
    <property type="match status" value="1"/>
</dbReference>